<evidence type="ECO:0000313" key="2">
    <source>
        <dbReference type="EMBL" id="SVD53772.1"/>
    </source>
</evidence>
<reference evidence="2" key="1">
    <citation type="submission" date="2018-05" db="EMBL/GenBank/DDBJ databases">
        <authorList>
            <person name="Lanie J.A."/>
            <person name="Ng W.-L."/>
            <person name="Kazmierczak K.M."/>
            <person name="Andrzejewski T.M."/>
            <person name="Davidsen T.M."/>
            <person name="Wayne K.J."/>
            <person name="Tettelin H."/>
            <person name="Glass J.I."/>
            <person name="Rusch D."/>
            <person name="Podicherti R."/>
            <person name="Tsui H.-C.T."/>
            <person name="Winkler M.E."/>
        </authorList>
    </citation>
    <scope>NUCLEOTIDE SEQUENCE</scope>
</reference>
<gene>
    <name evidence="2" type="ORF">METZ01_LOCUS406626</name>
</gene>
<evidence type="ECO:0000259" key="1">
    <source>
        <dbReference type="Pfam" id="PF01556"/>
    </source>
</evidence>
<dbReference type="Gene3D" id="2.60.260.20">
    <property type="entry name" value="Urease metallochaperone UreE, N-terminal domain"/>
    <property type="match status" value="2"/>
</dbReference>
<dbReference type="AlphaFoldDB" id="A0A382W4M1"/>
<dbReference type="CDD" id="cd10747">
    <property type="entry name" value="DnaJ_C"/>
    <property type="match status" value="1"/>
</dbReference>
<dbReference type="PANTHER" id="PTHR43096:SF10">
    <property type="entry name" value="CHAPERONE PROTEIN DNAJ A6, CHLOROPLASTIC"/>
    <property type="match status" value="1"/>
</dbReference>
<dbReference type="EMBL" id="UINC01157020">
    <property type="protein sequence ID" value="SVD53772.1"/>
    <property type="molecule type" value="Genomic_DNA"/>
</dbReference>
<protein>
    <recommendedName>
        <fullName evidence="1">Chaperone DnaJ C-terminal domain-containing protein</fullName>
    </recommendedName>
</protein>
<sequence length="176" mass="18991">QRSGFTVMRQVSPCLHCGGKGSQIKTRCKKCDGVGKADVNKKIDISVPPGVEDGYALKIQGEGGAGSSSFGDLYVVISVKEDSHFFRKNSHIYSEEKVDAILAITGGSIEIKGLRGNLSMRIPRGSQNGDRIQIEGCGLPQVDSKVIGSHIVVLKLITPTNLNEKQIERLKQINSI</sequence>
<dbReference type="GO" id="GO:0005737">
    <property type="term" value="C:cytoplasm"/>
    <property type="evidence" value="ECO:0007669"/>
    <property type="project" value="TreeGrafter"/>
</dbReference>
<dbReference type="GO" id="GO:0051082">
    <property type="term" value="F:unfolded protein binding"/>
    <property type="evidence" value="ECO:0007669"/>
    <property type="project" value="InterPro"/>
</dbReference>
<proteinExistence type="predicted"/>
<dbReference type="CDD" id="cd10719">
    <property type="entry name" value="DnaJ_zf"/>
    <property type="match status" value="1"/>
</dbReference>
<dbReference type="SUPFAM" id="SSF57938">
    <property type="entry name" value="DnaJ/Hsp40 cysteine-rich domain"/>
    <property type="match status" value="1"/>
</dbReference>
<dbReference type="InterPro" id="IPR001305">
    <property type="entry name" value="HSP_DnaJ_Cys-rich_dom"/>
</dbReference>
<dbReference type="GO" id="GO:0031072">
    <property type="term" value="F:heat shock protein binding"/>
    <property type="evidence" value="ECO:0007669"/>
    <property type="project" value="InterPro"/>
</dbReference>
<dbReference type="InterPro" id="IPR008971">
    <property type="entry name" value="HSP40/DnaJ_pept-bd"/>
</dbReference>
<dbReference type="SUPFAM" id="SSF49493">
    <property type="entry name" value="HSP40/DnaJ peptide-binding domain"/>
    <property type="match status" value="2"/>
</dbReference>
<dbReference type="Pfam" id="PF01556">
    <property type="entry name" value="DnaJ_C"/>
    <property type="match status" value="1"/>
</dbReference>
<dbReference type="GO" id="GO:0042026">
    <property type="term" value="P:protein refolding"/>
    <property type="evidence" value="ECO:0007669"/>
    <property type="project" value="TreeGrafter"/>
</dbReference>
<accession>A0A382W4M1</accession>
<feature type="non-terminal residue" evidence="2">
    <location>
        <position position="1"/>
    </location>
</feature>
<name>A0A382W4M1_9ZZZZ</name>
<feature type="domain" description="Chaperone DnaJ C-terminal" evidence="1">
    <location>
        <begin position="31"/>
        <end position="159"/>
    </location>
</feature>
<organism evidence="2">
    <name type="scientific">marine metagenome</name>
    <dbReference type="NCBI Taxonomy" id="408172"/>
    <lineage>
        <taxon>unclassified sequences</taxon>
        <taxon>metagenomes</taxon>
        <taxon>ecological metagenomes</taxon>
    </lineage>
</organism>
<dbReference type="InterPro" id="IPR002939">
    <property type="entry name" value="DnaJ_C"/>
</dbReference>
<dbReference type="InterPro" id="IPR036410">
    <property type="entry name" value="HSP_DnaJ_Cys-rich_dom_sf"/>
</dbReference>
<dbReference type="Gene3D" id="2.10.230.10">
    <property type="entry name" value="Heat shock protein DnaJ, cysteine-rich domain"/>
    <property type="match status" value="1"/>
</dbReference>
<dbReference type="PANTHER" id="PTHR43096">
    <property type="entry name" value="DNAJ HOMOLOG 1, MITOCHONDRIAL-RELATED"/>
    <property type="match status" value="1"/>
</dbReference>